<dbReference type="PROSITE" id="PS51677">
    <property type="entry name" value="NODB"/>
    <property type="match status" value="1"/>
</dbReference>
<comment type="subcellular location">
    <subcellularLocation>
        <location evidence="1">Secreted</location>
    </subcellularLocation>
</comment>
<evidence type="ECO:0000256" key="2">
    <source>
        <dbReference type="ARBA" id="ARBA00022729"/>
    </source>
</evidence>
<dbReference type="InterPro" id="IPR002509">
    <property type="entry name" value="NODB_dom"/>
</dbReference>
<dbReference type="Pfam" id="PF01522">
    <property type="entry name" value="Polysacc_deac_1"/>
    <property type="match status" value="1"/>
</dbReference>
<dbReference type="Proteomes" id="UP001559623">
    <property type="component" value="Unassembled WGS sequence"/>
</dbReference>
<organism evidence="4 5">
    <name type="scientific">Selenomonas sputigena</name>
    <dbReference type="NCBI Taxonomy" id="69823"/>
    <lineage>
        <taxon>Bacteria</taxon>
        <taxon>Bacillati</taxon>
        <taxon>Bacillota</taxon>
        <taxon>Negativicutes</taxon>
        <taxon>Selenomonadales</taxon>
        <taxon>Selenomonadaceae</taxon>
        <taxon>Selenomonas</taxon>
    </lineage>
</organism>
<name>A0ABV3X2N6_9FIRM</name>
<evidence type="ECO:0000256" key="1">
    <source>
        <dbReference type="ARBA" id="ARBA00004613"/>
    </source>
</evidence>
<dbReference type="InterPro" id="IPR011330">
    <property type="entry name" value="Glyco_hydro/deAcase_b/a-brl"/>
</dbReference>
<dbReference type="Gene3D" id="3.20.20.370">
    <property type="entry name" value="Glycoside hydrolase/deacetylase"/>
    <property type="match status" value="1"/>
</dbReference>
<gene>
    <name evidence="4" type="ORF">QCO44_02145</name>
</gene>
<dbReference type="SUPFAM" id="SSF88713">
    <property type="entry name" value="Glycoside hydrolase/deacetylase"/>
    <property type="match status" value="1"/>
</dbReference>
<dbReference type="CDD" id="cd10969">
    <property type="entry name" value="CE4_Ecf1_like_5s"/>
    <property type="match status" value="1"/>
</dbReference>
<keyword evidence="4" id="KW-0378">Hydrolase</keyword>
<keyword evidence="5" id="KW-1185">Reference proteome</keyword>
<evidence type="ECO:0000259" key="3">
    <source>
        <dbReference type="PROSITE" id="PS51677"/>
    </source>
</evidence>
<dbReference type="PANTHER" id="PTHR34216">
    <property type="match status" value="1"/>
</dbReference>
<dbReference type="RefSeq" id="WP_368846158.1">
    <property type="nucleotide sequence ID" value="NZ_CP194411.1"/>
</dbReference>
<dbReference type="PANTHER" id="PTHR34216:SF3">
    <property type="entry name" value="POLY-BETA-1,6-N-ACETYL-D-GLUCOSAMINE N-DEACETYLASE"/>
    <property type="match status" value="1"/>
</dbReference>
<accession>A0ABV3X2N6</accession>
<comment type="caution">
    <text evidence="4">The sequence shown here is derived from an EMBL/GenBank/DDBJ whole genome shotgun (WGS) entry which is preliminary data.</text>
</comment>
<evidence type="ECO:0000313" key="5">
    <source>
        <dbReference type="Proteomes" id="UP001559623"/>
    </source>
</evidence>
<keyword evidence="2" id="KW-0732">Signal</keyword>
<protein>
    <submittedName>
        <fullName evidence="4">Polysaccharide deacetylase family protein</fullName>
        <ecNumber evidence="4">3.-.-.-</ecNumber>
    </submittedName>
</protein>
<dbReference type="EMBL" id="JARVLH010000001">
    <property type="protein sequence ID" value="MEX5284448.1"/>
    <property type="molecule type" value="Genomic_DNA"/>
</dbReference>
<sequence length="273" mass="31164">MSAIVIVLFLFLTMLLSSTNWQGGIPVLNYHQINDEAHNALTVSTPEFEAQMKYLAENGYHPITTEELADYLEKGASLPEKPILITFDDGYIDNYKNAYPILKKYNLKGTIFIITDYLNVYPNYLTWEISQEMQDSGIIDIQCHTMTHVELSKLDSYEEVRHEALDSKKAIEAHLEKDVHSIAYPCGSYDDTVLAVVREGGYRTAFTVNYGLDTPGDNPYTLNRIPIFGCISHSFLRFKLRIIFTPLFSHLNNLRLFLLKNEHDTAARCVLVP</sequence>
<evidence type="ECO:0000313" key="4">
    <source>
        <dbReference type="EMBL" id="MEX5284448.1"/>
    </source>
</evidence>
<dbReference type="InterPro" id="IPR051398">
    <property type="entry name" value="Polysacch_Deacetylase"/>
</dbReference>
<proteinExistence type="predicted"/>
<dbReference type="EC" id="3.-.-.-" evidence="4"/>
<reference evidence="4 5" key="1">
    <citation type="submission" date="2023-04" db="EMBL/GenBank/DDBJ databases">
        <title>Genome Sequence of Selenomonas sputigena ATCC 33150.</title>
        <authorList>
            <person name="Miller D.P."/>
            <person name="Anvari S."/>
            <person name="Polson S.W."/>
            <person name="Macdonald M."/>
            <person name="Mcdowell J.V."/>
        </authorList>
    </citation>
    <scope>NUCLEOTIDE SEQUENCE [LARGE SCALE GENOMIC DNA]</scope>
    <source>
        <strain evidence="4 5">ATCC 33150</strain>
    </source>
</reference>
<feature type="domain" description="NodB homology" evidence="3">
    <location>
        <begin position="81"/>
        <end position="273"/>
    </location>
</feature>
<dbReference type="GO" id="GO:0016787">
    <property type="term" value="F:hydrolase activity"/>
    <property type="evidence" value="ECO:0007669"/>
    <property type="project" value="UniProtKB-KW"/>
</dbReference>